<reference evidence="8 9" key="1">
    <citation type="submission" date="2023-08" db="EMBL/GenBank/DDBJ databases">
        <authorList>
            <person name="Park J.-S."/>
        </authorList>
    </citation>
    <scope>NUCLEOTIDE SEQUENCE [LARGE SCALE GENOMIC DNA]</scope>
    <source>
        <strain evidence="8 9">2205SS18-9</strain>
    </source>
</reference>
<keyword evidence="2 3" id="KW-0326">Glycosidase</keyword>
<dbReference type="PANTHER" id="PTHR46066">
    <property type="entry name" value="CHITINASE DOMAIN-CONTAINING PROTEIN 1 FAMILY MEMBER"/>
    <property type="match status" value="1"/>
</dbReference>
<dbReference type="InterPro" id="IPR011583">
    <property type="entry name" value="Chitinase_II/V-like_cat"/>
</dbReference>
<evidence type="ECO:0000256" key="5">
    <source>
        <dbReference type="SAM" id="SignalP"/>
    </source>
</evidence>
<accession>A0ABT9IXM6</accession>
<feature type="domain" description="SLH" evidence="6">
    <location>
        <begin position="78"/>
        <end position="141"/>
    </location>
</feature>
<proteinExistence type="inferred from homology"/>
<dbReference type="RefSeq" id="WP_305991406.1">
    <property type="nucleotide sequence ID" value="NZ_JAVAMP010000002.1"/>
</dbReference>
<protein>
    <submittedName>
        <fullName evidence="8">Glycosyl hydrolase family 18 protein</fullName>
    </submittedName>
</protein>
<evidence type="ECO:0000256" key="4">
    <source>
        <dbReference type="RuleBase" id="RU004453"/>
    </source>
</evidence>
<dbReference type="SMART" id="SM00636">
    <property type="entry name" value="Glyco_18"/>
    <property type="match status" value="1"/>
</dbReference>
<dbReference type="PANTHER" id="PTHR46066:SF2">
    <property type="entry name" value="CHITINASE DOMAIN-CONTAINING PROTEIN 1"/>
    <property type="match status" value="1"/>
</dbReference>
<evidence type="ECO:0000259" key="6">
    <source>
        <dbReference type="PROSITE" id="PS51272"/>
    </source>
</evidence>
<dbReference type="Gene3D" id="3.20.20.80">
    <property type="entry name" value="Glycosidases"/>
    <property type="match status" value="1"/>
</dbReference>
<dbReference type="PROSITE" id="PS51910">
    <property type="entry name" value="GH18_2"/>
    <property type="match status" value="1"/>
</dbReference>
<keyword evidence="5" id="KW-0732">Signal</keyword>
<comment type="similarity">
    <text evidence="4">Belongs to the glycosyl hydrolase 18 family.</text>
</comment>
<dbReference type="PROSITE" id="PS51272">
    <property type="entry name" value="SLH"/>
    <property type="match status" value="1"/>
</dbReference>
<feature type="chain" id="PRO_5046627853" evidence="5">
    <location>
        <begin position="27"/>
        <end position="520"/>
    </location>
</feature>
<dbReference type="InterPro" id="IPR001119">
    <property type="entry name" value="SLH_dom"/>
</dbReference>
<organism evidence="8 9">
    <name type="scientific">Chengkuizengella axinellae</name>
    <dbReference type="NCBI Taxonomy" id="3064388"/>
    <lineage>
        <taxon>Bacteria</taxon>
        <taxon>Bacillati</taxon>
        <taxon>Bacillota</taxon>
        <taxon>Bacilli</taxon>
        <taxon>Bacillales</taxon>
        <taxon>Paenibacillaceae</taxon>
        <taxon>Chengkuizengella</taxon>
    </lineage>
</organism>
<evidence type="ECO:0000313" key="9">
    <source>
        <dbReference type="Proteomes" id="UP001231941"/>
    </source>
</evidence>
<dbReference type="InterPro" id="IPR041704">
    <property type="entry name" value="CFLE_GH18"/>
</dbReference>
<dbReference type="Proteomes" id="UP001231941">
    <property type="component" value="Unassembled WGS sequence"/>
</dbReference>
<feature type="signal peptide" evidence="5">
    <location>
        <begin position="1"/>
        <end position="26"/>
    </location>
</feature>
<dbReference type="GO" id="GO:0016787">
    <property type="term" value="F:hydrolase activity"/>
    <property type="evidence" value="ECO:0007669"/>
    <property type="project" value="UniProtKB-KW"/>
</dbReference>
<dbReference type="InterPro" id="IPR029070">
    <property type="entry name" value="Chitinase_insertion_sf"/>
</dbReference>
<evidence type="ECO:0000256" key="3">
    <source>
        <dbReference type="RuleBase" id="RU000489"/>
    </source>
</evidence>
<dbReference type="SUPFAM" id="SSF51445">
    <property type="entry name" value="(Trans)glycosidases"/>
    <property type="match status" value="1"/>
</dbReference>
<dbReference type="InterPro" id="IPR001579">
    <property type="entry name" value="Glyco_hydro_18_chit_AS"/>
</dbReference>
<evidence type="ECO:0000256" key="2">
    <source>
        <dbReference type="ARBA" id="ARBA00023295"/>
    </source>
</evidence>
<feature type="domain" description="GH18" evidence="7">
    <location>
        <begin position="203"/>
        <end position="520"/>
    </location>
</feature>
<gene>
    <name evidence="8" type="ORF">Q5Y73_08360</name>
</gene>
<dbReference type="Gene3D" id="3.10.50.10">
    <property type="match status" value="1"/>
</dbReference>
<keyword evidence="9" id="KW-1185">Reference proteome</keyword>
<keyword evidence="1 3" id="KW-0378">Hydrolase</keyword>
<dbReference type="Pfam" id="PF00704">
    <property type="entry name" value="Glyco_hydro_18"/>
    <property type="match status" value="1"/>
</dbReference>
<dbReference type="InterPro" id="IPR017853">
    <property type="entry name" value="GH"/>
</dbReference>
<sequence length="520" mass="58655">MKKSISVLLTSAMVFTMITTSTTVEAKTTEQKFEELKDERIFNGYEDGLPHLEDEMTREQAAKIITLIFDLDISNIFETPTFSDVSVNRWSYKYIETAAEYGIINGIGEDMFAPDETVTYEQFAKMLTIGYEVLADEEIEKNQNVKGEVSEWAEDYVAASLDWDFIESYDDYTTSANRGFLVDSAYSVFNVLEDQGLLSTLDDKVLAFYTKYNAQDMSSYDSLVEFEDSIDSIATTTYSITNSGEIDGLDVSEAIDFANDNHIKTYATVNNGHVFDADLASLILNDKQLSEKTINNIEQLLKDYNYDGINLDFEDMHPEDREAYTLFVQELADQLQPKGYEVIVSVSAKTTDNPNAPWSGAFDYTALGEVVDYIQLMTYDQNGPWGEPGPVSGLDWVENVLKYAVSEIDSDKILIGINSYGYDWNLNNSSKNKSILWSELSKIINTNNSTQMYWDDAANSPYLTYTDTNGDEHIVWYEDSKSITDKVDLVDQYGLAGVSVWEVGLTNDGLWTAIEKGLQK</sequence>
<evidence type="ECO:0000313" key="8">
    <source>
        <dbReference type="EMBL" id="MDP5274116.1"/>
    </source>
</evidence>
<comment type="caution">
    <text evidence="8">The sequence shown here is derived from an EMBL/GenBank/DDBJ whole genome shotgun (WGS) entry which is preliminary data.</text>
</comment>
<name>A0ABT9IXM6_9BACL</name>
<dbReference type="PROSITE" id="PS01095">
    <property type="entry name" value="GH18_1"/>
    <property type="match status" value="1"/>
</dbReference>
<dbReference type="InterPro" id="IPR001223">
    <property type="entry name" value="Glyco_hydro18_cat"/>
</dbReference>
<dbReference type="Pfam" id="PF00395">
    <property type="entry name" value="SLH"/>
    <property type="match status" value="1"/>
</dbReference>
<dbReference type="CDD" id="cd02874">
    <property type="entry name" value="GH18_CFLE_spore_hydrolase"/>
    <property type="match status" value="1"/>
</dbReference>
<evidence type="ECO:0000259" key="7">
    <source>
        <dbReference type="PROSITE" id="PS51910"/>
    </source>
</evidence>
<evidence type="ECO:0000256" key="1">
    <source>
        <dbReference type="ARBA" id="ARBA00022801"/>
    </source>
</evidence>
<dbReference type="EMBL" id="JAVAMP010000002">
    <property type="protein sequence ID" value="MDP5274116.1"/>
    <property type="molecule type" value="Genomic_DNA"/>
</dbReference>